<protein>
    <recommendedName>
        <fullName evidence="3">Polymerase nucleotidyl transferase domain-containing protein</fullName>
    </recommendedName>
</protein>
<keyword evidence="2" id="KW-1185">Reference proteome</keyword>
<evidence type="ECO:0008006" key="3">
    <source>
        <dbReference type="Google" id="ProtNLM"/>
    </source>
</evidence>
<comment type="caution">
    <text evidence="1">The sequence shown here is derived from an EMBL/GenBank/DDBJ whole genome shotgun (WGS) entry which is preliminary data.</text>
</comment>
<sequence length="272" mass="31244">MQNPIQKIGNLMQVDGDGYLVNECRWDAIKAPWLELVESLRSLCVENCDRIHSIYLRGSVPRGQSILNISDLDSVVIIQGETTPDLGADMLAIEEQLEKQYPFCQKVEISIASDDEVQISGSHWQALLQTQGLCIYGEDLRSQFPRFAPSHAMMSHAFDLADDLAEAKIILRQLSPTQLDFESTIQQKCRWICKRLVRTGFELVMLRDRTFTRDLYPCYARFVHYYPDQAQLMYKALELAIQPSSNRDGLLLFLNHLGTWLVERVEMDIDLN</sequence>
<reference evidence="1 2" key="1">
    <citation type="journal article" date="2020" name="ISME J.">
        <title>Comparative genomics reveals insights into cyanobacterial evolution and habitat adaptation.</title>
        <authorList>
            <person name="Chen M.Y."/>
            <person name="Teng W.K."/>
            <person name="Zhao L."/>
            <person name="Hu C.X."/>
            <person name="Zhou Y.K."/>
            <person name="Han B.P."/>
            <person name="Song L.R."/>
            <person name="Shu W.S."/>
        </authorList>
    </citation>
    <scope>NUCLEOTIDE SEQUENCE [LARGE SCALE GENOMIC DNA]</scope>
    <source>
        <strain evidence="1 2">FACHB-723</strain>
    </source>
</reference>
<gene>
    <name evidence="1" type="ORF">H6F41_15805</name>
</gene>
<proteinExistence type="predicted"/>
<organism evidence="1 2">
    <name type="scientific">Pseudanabaena mucicola FACHB-723</name>
    <dbReference type="NCBI Taxonomy" id="2692860"/>
    <lineage>
        <taxon>Bacteria</taxon>
        <taxon>Bacillati</taxon>
        <taxon>Cyanobacteriota</taxon>
        <taxon>Cyanophyceae</taxon>
        <taxon>Pseudanabaenales</taxon>
        <taxon>Pseudanabaenaceae</taxon>
        <taxon>Pseudanabaena</taxon>
    </lineage>
</organism>
<dbReference type="SUPFAM" id="SSF81301">
    <property type="entry name" value="Nucleotidyltransferase"/>
    <property type="match status" value="1"/>
</dbReference>
<evidence type="ECO:0000313" key="2">
    <source>
        <dbReference type="Proteomes" id="UP000642094"/>
    </source>
</evidence>
<evidence type="ECO:0000313" key="1">
    <source>
        <dbReference type="EMBL" id="MBD2189598.1"/>
    </source>
</evidence>
<dbReference type="Proteomes" id="UP000642094">
    <property type="component" value="Unassembled WGS sequence"/>
</dbReference>
<dbReference type="InterPro" id="IPR043519">
    <property type="entry name" value="NT_sf"/>
</dbReference>
<dbReference type="RefSeq" id="WP_190404423.1">
    <property type="nucleotide sequence ID" value="NZ_JACJQB010000044.1"/>
</dbReference>
<accession>A0ABR8A1X7</accession>
<name>A0ABR8A1X7_9CYAN</name>
<dbReference type="EMBL" id="JACJQB010000044">
    <property type="protein sequence ID" value="MBD2189598.1"/>
    <property type="molecule type" value="Genomic_DNA"/>
</dbReference>